<dbReference type="Gene3D" id="3.40.50.720">
    <property type="entry name" value="NAD(P)-binding Rossmann-like Domain"/>
    <property type="match status" value="2"/>
</dbReference>
<dbReference type="EMBL" id="ML734968">
    <property type="protein sequence ID" value="KAB8205702.1"/>
    <property type="molecule type" value="Genomic_DNA"/>
</dbReference>
<proteinExistence type="predicted"/>
<dbReference type="InterPro" id="IPR052228">
    <property type="entry name" value="Sec_Metab_Biosynth_Oxidored"/>
</dbReference>
<evidence type="ECO:0000313" key="3">
    <source>
        <dbReference type="Proteomes" id="UP000326532"/>
    </source>
</evidence>
<dbReference type="Proteomes" id="UP000326532">
    <property type="component" value="Unassembled WGS sequence"/>
</dbReference>
<dbReference type="GO" id="GO:0016491">
    <property type="term" value="F:oxidoreductase activity"/>
    <property type="evidence" value="ECO:0007669"/>
    <property type="project" value="UniProtKB-KW"/>
</dbReference>
<protein>
    <recommendedName>
        <fullName evidence="4">Short chain dehydrogenase</fullName>
    </recommendedName>
</protein>
<dbReference type="SUPFAM" id="SSF51735">
    <property type="entry name" value="NAD(P)-binding Rossmann-fold domains"/>
    <property type="match status" value="1"/>
</dbReference>
<dbReference type="AlphaFoldDB" id="A0A5N6DKR7"/>
<dbReference type="PANTHER" id="PTHR47534">
    <property type="entry name" value="YALI0E05731P"/>
    <property type="match status" value="1"/>
</dbReference>
<reference evidence="2 3" key="1">
    <citation type="submission" date="2019-04" db="EMBL/GenBank/DDBJ databases">
        <title>Fungal friends and foes A comparative genomics study of 23 Aspergillus species from section Flavi.</title>
        <authorList>
            <consortium name="DOE Joint Genome Institute"/>
            <person name="Kjaerbolling I."/>
            <person name="Vesth T.C."/>
            <person name="Frisvad J.C."/>
            <person name="Nybo J.L."/>
            <person name="Theobald S."/>
            <person name="Kildgaard S."/>
            <person name="Petersen T.I."/>
            <person name="Kuo A."/>
            <person name="Sato A."/>
            <person name="Lyhne E.K."/>
            <person name="Kogle M.E."/>
            <person name="Wiebenga A."/>
            <person name="Kun R.S."/>
            <person name="Lubbers R.J."/>
            <person name="Makela M.R."/>
            <person name="Barry K."/>
            <person name="Chovatia M."/>
            <person name="Clum A."/>
            <person name="Daum C."/>
            <person name="Haridas S."/>
            <person name="He G."/>
            <person name="LaButti K."/>
            <person name="Lipzen A."/>
            <person name="Mondo S."/>
            <person name="Pangilinan J."/>
            <person name="Riley R."/>
            <person name="Salamov A."/>
            <person name="Simmons B.A."/>
            <person name="Magnuson J.K."/>
            <person name="Henrissat B."/>
            <person name="Mortensen U.H."/>
            <person name="Larsen T.O."/>
            <person name="De vries R.P."/>
            <person name="Grigoriev I.V."/>
            <person name="Machida M."/>
            <person name="Baker S.E."/>
            <person name="Andersen M.R."/>
        </authorList>
    </citation>
    <scope>NUCLEOTIDE SEQUENCE [LARGE SCALE GENOMIC DNA]</scope>
    <source>
        <strain evidence="2 3">CBS 117618</strain>
    </source>
</reference>
<gene>
    <name evidence="2" type="ORF">BDV34DRAFT_212832</name>
</gene>
<name>A0A5N6DKR7_ASPPA</name>
<dbReference type="InterPro" id="IPR036291">
    <property type="entry name" value="NAD(P)-bd_dom_sf"/>
</dbReference>
<dbReference type="PANTHER" id="PTHR47534:SF2">
    <property type="entry name" value="KETOREDUCTASE (KR) DOMAIN-CONTAINING PROTEIN-RELATED"/>
    <property type="match status" value="1"/>
</dbReference>
<keyword evidence="1" id="KW-0560">Oxidoreductase</keyword>
<evidence type="ECO:0000256" key="1">
    <source>
        <dbReference type="ARBA" id="ARBA00023002"/>
    </source>
</evidence>
<sequence length="294" mass="32325">MCPSFLPTEWRFTSDLARARANPNSCVVMVVALETAHKTNIDFNTYGPGLIAVFVGGTSGIGESTARAFAHYTLSSRIYLVGRNKEQASKIIQDIHKDNLRADLRAVVTAEGLEKTLSLHYYSHMRFIVNVLPVLEAGSQRSSRVVSVLGAGGEGRLSLGDLPLKKSYSVRNCAKHATTTNSLTMEVLAHAHPSLSFIHTCPGLVKTDLTRGMGSVTQMGAKVLFSLAYRGTVPIEESGQRHLKAAAYLLDYRGVLRHDLTLLLEYRANGTSERVWRHTLDMFTTVCDDKLESE</sequence>
<evidence type="ECO:0000313" key="2">
    <source>
        <dbReference type="EMBL" id="KAB8205702.1"/>
    </source>
</evidence>
<evidence type="ECO:0008006" key="4">
    <source>
        <dbReference type="Google" id="ProtNLM"/>
    </source>
</evidence>
<accession>A0A5N6DKR7</accession>
<dbReference type="VEuPathDB" id="FungiDB:BDV34DRAFT_212832"/>
<organism evidence="2 3">
    <name type="scientific">Aspergillus parasiticus</name>
    <dbReference type="NCBI Taxonomy" id="5067"/>
    <lineage>
        <taxon>Eukaryota</taxon>
        <taxon>Fungi</taxon>
        <taxon>Dikarya</taxon>
        <taxon>Ascomycota</taxon>
        <taxon>Pezizomycotina</taxon>
        <taxon>Eurotiomycetes</taxon>
        <taxon>Eurotiomycetidae</taxon>
        <taxon>Eurotiales</taxon>
        <taxon>Aspergillaceae</taxon>
        <taxon>Aspergillus</taxon>
        <taxon>Aspergillus subgen. Circumdati</taxon>
    </lineage>
</organism>
<keyword evidence="3" id="KW-1185">Reference proteome</keyword>